<dbReference type="PRINTS" id="PR01077">
    <property type="entry name" value="CLAUDIN"/>
</dbReference>
<feature type="transmembrane region" description="Helical" evidence="10">
    <location>
        <begin position="12"/>
        <end position="31"/>
    </location>
</feature>
<keyword evidence="5" id="KW-1003">Cell membrane</keyword>
<keyword evidence="4" id="KW-0796">Tight junction</keyword>
<protein>
    <submittedName>
        <fullName evidence="12">Claudin-10</fullName>
    </submittedName>
</protein>
<comment type="similarity">
    <text evidence="3">Belongs to the claudin family.</text>
</comment>
<evidence type="ECO:0000256" key="4">
    <source>
        <dbReference type="ARBA" id="ARBA00022427"/>
    </source>
</evidence>
<evidence type="ECO:0000256" key="3">
    <source>
        <dbReference type="ARBA" id="ARBA00008295"/>
    </source>
</evidence>
<dbReference type="PROSITE" id="PS01346">
    <property type="entry name" value="CLAUDIN"/>
    <property type="match status" value="1"/>
</dbReference>
<dbReference type="CTD" id="563994"/>
<keyword evidence="9 10" id="KW-0472">Membrane</keyword>
<proteinExistence type="inferred from homology"/>
<dbReference type="Pfam" id="PF00822">
    <property type="entry name" value="PMP22_Claudin"/>
    <property type="match status" value="1"/>
</dbReference>
<keyword evidence="7" id="KW-0965">Cell junction</keyword>
<dbReference type="Gene3D" id="1.20.140.150">
    <property type="match status" value="1"/>
</dbReference>
<dbReference type="GO" id="GO:0005886">
    <property type="term" value="C:plasma membrane"/>
    <property type="evidence" value="ECO:0007669"/>
    <property type="project" value="UniProtKB-SubCell"/>
</dbReference>
<feature type="transmembrane region" description="Helical" evidence="10">
    <location>
        <begin position="125"/>
        <end position="142"/>
    </location>
</feature>
<evidence type="ECO:0000256" key="5">
    <source>
        <dbReference type="ARBA" id="ARBA00022475"/>
    </source>
</evidence>
<name>A0A6P7LL44_BETSP</name>
<evidence type="ECO:0000256" key="2">
    <source>
        <dbReference type="ARBA" id="ARBA00004651"/>
    </source>
</evidence>
<evidence type="ECO:0000256" key="6">
    <source>
        <dbReference type="ARBA" id="ARBA00022692"/>
    </source>
</evidence>
<sequence>MQHRTMVMYMEIGCFVSSLSGWMLVCSTLPLDYWSYSEDLQNVLTTGDYYFNLWRDCVLDGTGAVDCKEYPSMLALSAFLHACRALTISAVIVGFFGSVLTLIGMKCTKLGGSEVANARVTFSGGITYLVSGFCGMITYSMWANKTINEFVNPQFMDLKNELGAAIFIGWGGSVLLILGGAALIYFSGKEALPSNSQAVPKRPVSYATARTRCTYRLPASASRVSLVPPLLYEGRQSRTTRTTIKTGRAYSQDSFV</sequence>
<evidence type="ECO:0000256" key="8">
    <source>
        <dbReference type="ARBA" id="ARBA00022989"/>
    </source>
</evidence>
<feature type="transmembrane region" description="Helical" evidence="10">
    <location>
        <begin position="78"/>
        <end position="104"/>
    </location>
</feature>
<feature type="transmembrane region" description="Helical" evidence="10">
    <location>
        <begin position="162"/>
        <end position="186"/>
    </location>
</feature>
<keyword evidence="6 10" id="KW-0812">Transmembrane</keyword>
<dbReference type="GO" id="GO:0005923">
    <property type="term" value="C:bicellular tight junction"/>
    <property type="evidence" value="ECO:0007669"/>
    <property type="project" value="UniProtKB-SubCell"/>
</dbReference>
<evidence type="ECO:0000256" key="9">
    <source>
        <dbReference type="ARBA" id="ARBA00023136"/>
    </source>
</evidence>
<evidence type="ECO:0000256" key="1">
    <source>
        <dbReference type="ARBA" id="ARBA00004435"/>
    </source>
</evidence>
<dbReference type="InterPro" id="IPR017974">
    <property type="entry name" value="Claudin_CS"/>
</dbReference>
<dbReference type="KEGG" id="bspl:114848315"/>
<dbReference type="RefSeq" id="XP_028994564.1">
    <property type="nucleotide sequence ID" value="XM_029138731.2"/>
</dbReference>
<dbReference type="InterPro" id="IPR004031">
    <property type="entry name" value="PMP22/EMP/MP20/Claudin"/>
</dbReference>
<dbReference type="InterPro" id="IPR006187">
    <property type="entry name" value="Claudin"/>
</dbReference>
<comment type="subcellular location">
    <subcellularLocation>
        <location evidence="1">Cell junction</location>
        <location evidence="1">Tight junction</location>
    </subcellularLocation>
    <subcellularLocation>
        <location evidence="2">Cell membrane</location>
        <topology evidence="2">Multi-pass membrane protein</topology>
    </subcellularLocation>
</comment>
<dbReference type="AlphaFoldDB" id="A0A6P7LL44"/>
<dbReference type="Proteomes" id="UP000515150">
    <property type="component" value="Chromosome 2"/>
</dbReference>
<evidence type="ECO:0000256" key="10">
    <source>
        <dbReference type="SAM" id="Phobius"/>
    </source>
</evidence>
<reference evidence="12" key="1">
    <citation type="submission" date="2025-08" db="UniProtKB">
        <authorList>
            <consortium name="RefSeq"/>
        </authorList>
    </citation>
    <scope>IDENTIFICATION</scope>
</reference>
<dbReference type="GO" id="GO:0005198">
    <property type="term" value="F:structural molecule activity"/>
    <property type="evidence" value="ECO:0007669"/>
    <property type="project" value="InterPro"/>
</dbReference>
<evidence type="ECO:0000313" key="12">
    <source>
        <dbReference type="RefSeq" id="XP_028994564.1"/>
    </source>
</evidence>
<keyword evidence="11" id="KW-1185">Reference proteome</keyword>
<dbReference type="OrthoDB" id="9936647at2759"/>
<gene>
    <name evidence="12" type="primary">cldn10d</name>
</gene>
<dbReference type="InParanoid" id="A0A6P7LL44"/>
<dbReference type="GeneID" id="114848315"/>
<evidence type="ECO:0000256" key="7">
    <source>
        <dbReference type="ARBA" id="ARBA00022949"/>
    </source>
</evidence>
<organism evidence="11 12">
    <name type="scientific">Betta splendens</name>
    <name type="common">Siamese fighting fish</name>
    <dbReference type="NCBI Taxonomy" id="158456"/>
    <lineage>
        <taxon>Eukaryota</taxon>
        <taxon>Metazoa</taxon>
        <taxon>Chordata</taxon>
        <taxon>Craniata</taxon>
        <taxon>Vertebrata</taxon>
        <taxon>Euteleostomi</taxon>
        <taxon>Actinopterygii</taxon>
        <taxon>Neopterygii</taxon>
        <taxon>Teleostei</taxon>
        <taxon>Neoteleostei</taxon>
        <taxon>Acanthomorphata</taxon>
        <taxon>Anabantaria</taxon>
        <taxon>Anabantiformes</taxon>
        <taxon>Anabantoidei</taxon>
        <taxon>Osphronemidae</taxon>
        <taxon>Betta</taxon>
    </lineage>
</organism>
<dbReference type="PANTHER" id="PTHR12002">
    <property type="entry name" value="CLAUDIN"/>
    <property type="match status" value="1"/>
</dbReference>
<accession>A0A6P7LL44</accession>
<keyword evidence="8 10" id="KW-1133">Transmembrane helix</keyword>
<evidence type="ECO:0000313" key="11">
    <source>
        <dbReference type="Proteomes" id="UP000515150"/>
    </source>
</evidence>